<accession>A0AAV9HME2</accession>
<evidence type="ECO:0008006" key="3">
    <source>
        <dbReference type="Google" id="ProtNLM"/>
    </source>
</evidence>
<comment type="caution">
    <text evidence="1">The sequence shown here is derived from an EMBL/GenBank/DDBJ whole genome shotgun (WGS) entry which is preliminary data.</text>
</comment>
<dbReference type="Proteomes" id="UP001321749">
    <property type="component" value="Unassembled WGS sequence"/>
</dbReference>
<dbReference type="AlphaFoldDB" id="A0AAV9HME2"/>
<proteinExistence type="predicted"/>
<sequence length="285" mass="31388">MSPLDRKVVDVVSFPGISQTLAHIGGVAWDPYSGLYTILSNSPHPWATGGADITEERQIMKYDPKHKKVLWARNMTDVSRDRYGGFQDVETDKRGNTYIVGTFPGAIIRADKKGKKLTEWYLHEPLAPTTRKGYSGLAVVRDTDLMLATDGDGKLYKFDLKAEKGTPVNVPISPEVLYTDTDAIYLPPKYRGRVLLVASLFNGIQVLRSKDAKWRTAEHLGTIPIPGQDVIDTGAITASVQMGSDSLFMVVGYTDFPFAPGTVAGPRSKFPFVDITAEVDAMFKQ</sequence>
<name>A0AAV9HME2_9PEZI</name>
<organism evidence="1 2">
    <name type="scientific">Cladorrhinum samala</name>
    <dbReference type="NCBI Taxonomy" id="585594"/>
    <lineage>
        <taxon>Eukaryota</taxon>
        <taxon>Fungi</taxon>
        <taxon>Dikarya</taxon>
        <taxon>Ascomycota</taxon>
        <taxon>Pezizomycotina</taxon>
        <taxon>Sordariomycetes</taxon>
        <taxon>Sordariomycetidae</taxon>
        <taxon>Sordariales</taxon>
        <taxon>Podosporaceae</taxon>
        <taxon>Cladorrhinum</taxon>
    </lineage>
</organism>
<dbReference type="SUPFAM" id="SSF63829">
    <property type="entry name" value="Calcium-dependent phosphotriesterase"/>
    <property type="match status" value="1"/>
</dbReference>
<dbReference type="CDD" id="cd12811">
    <property type="entry name" value="MALA"/>
    <property type="match status" value="1"/>
</dbReference>
<keyword evidence="2" id="KW-1185">Reference proteome</keyword>
<dbReference type="EMBL" id="MU864995">
    <property type="protein sequence ID" value="KAK4461219.1"/>
    <property type="molecule type" value="Genomic_DNA"/>
</dbReference>
<dbReference type="Pfam" id="PF22701">
    <property type="entry name" value="Mala_s_1-like"/>
    <property type="match status" value="1"/>
</dbReference>
<protein>
    <recommendedName>
        <fullName evidence="3">SMP-30/Gluconolactonase/LRE-like region domain-containing protein</fullName>
    </recommendedName>
</protein>
<evidence type="ECO:0000313" key="1">
    <source>
        <dbReference type="EMBL" id="KAK4461219.1"/>
    </source>
</evidence>
<dbReference type="InterPro" id="IPR054550">
    <property type="entry name" value="Mala_s_1-like"/>
</dbReference>
<reference evidence="1" key="2">
    <citation type="submission" date="2023-06" db="EMBL/GenBank/DDBJ databases">
        <authorList>
            <consortium name="Lawrence Berkeley National Laboratory"/>
            <person name="Mondo S.J."/>
            <person name="Hensen N."/>
            <person name="Bonometti L."/>
            <person name="Westerberg I."/>
            <person name="Brannstrom I.O."/>
            <person name="Guillou S."/>
            <person name="Cros-Aarteil S."/>
            <person name="Calhoun S."/>
            <person name="Haridas S."/>
            <person name="Kuo A."/>
            <person name="Pangilinan J."/>
            <person name="Riley R."/>
            <person name="Labutti K."/>
            <person name="Andreopoulos B."/>
            <person name="Lipzen A."/>
            <person name="Chen C."/>
            <person name="Yanf M."/>
            <person name="Daum C."/>
            <person name="Ng V."/>
            <person name="Clum A."/>
            <person name="Steindorff A."/>
            <person name="Ohm R."/>
            <person name="Martin F."/>
            <person name="Silar P."/>
            <person name="Natvig D."/>
            <person name="Lalanne C."/>
            <person name="Gautier V."/>
            <person name="Ament-Velasquez S.L."/>
            <person name="Kruys A."/>
            <person name="Hutchinson M.I."/>
            <person name="Powell A.J."/>
            <person name="Barry K."/>
            <person name="Miller A.N."/>
            <person name="Grigoriev I.V."/>
            <person name="Debuchy R."/>
            <person name="Gladieux P."/>
            <person name="Thoren M.H."/>
            <person name="Johannesson H."/>
        </authorList>
    </citation>
    <scope>NUCLEOTIDE SEQUENCE</scope>
    <source>
        <strain evidence="1">PSN324</strain>
    </source>
</reference>
<gene>
    <name evidence="1" type="ORF">QBC42DRAFT_306516</name>
</gene>
<evidence type="ECO:0000313" key="2">
    <source>
        <dbReference type="Proteomes" id="UP001321749"/>
    </source>
</evidence>
<reference evidence="1" key="1">
    <citation type="journal article" date="2023" name="Mol. Phylogenet. Evol.">
        <title>Genome-scale phylogeny and comparative genomics of the fungal order Sordariales.</title>
        <authorList>
            <person name="Hensen N."/>
            <person name="Bonometti L."/>
            <person name="Westerberg I."/>
            <person name="Brannstrom I.O."/>
            <person name="Guillou S."/>
            <person name="Cros-Aarteil S."/>
            <person name="Calhoun S."/>
            <person name="Haridas S."/>
            <person name="Kuo A."/>
            <person name="Mondo S."/>
            <person name="Pangilinan J."/>
            <person name="Riley R."/>
            <person name="LaButti K."/>
            <person name="Andreopoulos B."/>
            <person name="Lipzen A."/>
            <person name="Chen C."/>
            <person name="Yan M."/>
            <person name="Daum C."/>
            <person name="Ng V."/>
            <person name="Clum A."/>
            <person name="Steindorff A."/>
            <person name="Ohm R.A."/>
            <person name="Martin F."/>
            <person name="Silar P."/>
            <person name="Natvig D.O."/>
            <person name="Lalanne C."/>
            <person name="Gautier V."/>
            <person name="Ament-Velasquez S.L."/>
            <person name="Kruys A."/>
            <person name="Hutchinson M.I."/>
            <person name="Powell A.J."/>
            <person name="Barry K."/>
            <person name="Miller A.N."/>
            <person name="Grigoriev I.V."/>
            <person name="Debuchy R."/>
            <person name="Gladieux P."/>
            <person name="Hiltunen Thoren M."/>
            <person name="Johannesson H."/>
        </authorList>
    </citation>
    <scope>NUCLEOTIDE SEQUENCE</scope>
    <source>
        <strain evidence="1">PSN324</strain>
    </source>
</reference>